<evidence type="ECO:0000256" key="22">
    <source>
        <dbReference type="HAMAP-Rule" id="MF_00047"/>
    </source>
</evidence>
<feature type="binding site" evidence="24">
    <location>
        <begin position="207"/>
        <end position="214"/>
    </location>
    <ligand>
        <name>ATP</name>
        <dbReference type="ChEBI" id="CHEBI:30616"/>
    </ligand>
</feature>
<dbReference type="GO" id="GO:0005829">
    <property type="term" value="C:cytosol"/>
    <property type="evidence" value="ECO:0007669"/>
    <property type="project" value="TreeGrafter"/>
</dbReference>
<feature type="active site" evidence="23">
    <location>
        <position position="13"/>
    </location>
</feature>
<feature type="binding site" evidence="25">
    <location>
        <position position="302"/>
    </location>
    <ligand>
        <name>Mg(2+)</name>
        <dbReference type="ChEBI" id="CHEBI:18420"/>
        <label>2</label>
    </ligand>
</feature>
<evidence type="ECO:0000256" key="24">
    <source>
        <dbReference type="PIRSR" id="PIRSR039102-2"/>
    </source>
</evidence>
<dbReference type="EMBL" id="NGKC01000007">
    <property type="protein sequence ID" value="RSU11814.1"/>
    <property type="molecule type" value="Genomic_DNA"/>
</dbReference>
<evidence type="ECO:0000256" key="13">
    <source>
        <dbReference type="ARBA" id="ARBA00022960"/>
    </source>
</evidence>
<dbReference type="Gene3D" id="3.30.470.20">
    <property type="entry name" value="ATP-grasp fold, B domain"/>
    <property type="match status" value="1"/>
</dbReference>
<feature type="active site" evidence="23">
    <location>
        <position position="177"/>
    </location>
</feature>
<evidence type="ECO:0000256" key="25">
    <source>
        <dbReference type="PIRSR" id="PIRSR039102-3"/>
    </source>
</evidence>
<gene>
    <name evidence="22" type="primary">ddl</name>
    <name evidence="28" type="ORF">CBF27_07600</name>
</gene>
<dbReference type="EC" id="6.3.2.4" evidence="6 22"/>
<comment type="caution">
    <text evidence="28">The sequence shown here is derived from an EMBL/GenBank/DDBJ whole genome shotgun (WGS) entry which is preliminary data.</text>
</comment>
<dbReference type="PIRSF" id="PIRSF039102">
    <property type="entry name" value="Ddl/VanB"/>
    <property type="match status" value="1"/>
</dbReference>
<comment type="cofactor">
    <cofactor evidence="25">
        <name>Mg(2+)</name>
        <dbReference type="ChEBI" id="CHEBI:18420"/>
    </cofactor>
    <cofactor evidence="25">
        <name>Mn(2+)</name>
        <dbReference type="ChEBI" id="CHEBI:29035"/>
    </cofactor>
    <text evidence="25">Binds 2 magnesium or manganese ions per subunit.</text>
</comment>
<evidence type="ECO:0000256" key="17">
    <source>
        <dbReference type="ARBA" id="ARBA00047614"/>
    </source>
</evidence>
<evidence type="ECO:0000256" key="26">
    <source>
        <dbReference type="PROSITE-ProRule" id="PRU00409"/>
    </source>
</evidence>
<dbReference type="GO" id="GO:0071555">
    <property type="term" value="P:cell wall organization"/>
    <property type="evidence" value="ECO:0007669"/>
    <property type="project" value="UniProtKB-KW"/>
</dbReference>
<dbReference type="Gene3D" id="3.30.1490.20">
    <property type="entry name" value="ATP-grasp fold, A domain"/>
    <property type="match status" value="1"/>
</dbReference>
<dbReference type="PROSITE" id="PS00843">
    <property type="entry name" value="DALA_DALA_LIGASE_1"/>
    <property type="match status" value="1"/>
</dbReference>
<dbReference type="GO" id="GO:0008716">
    <property type="term" value="F:D-alanine-D-alanine ligase activity"/>
    <property type="evidence" value="ECO:0007669"/>
    <property type="project" value="UniProtKB-UniRule"/>
</dbReference>
<evidence type="ECO:0000256" key="18">
    <source>
        <dbReference type="ARBA" id="ARBA00060592"/>
    </source>
</evidence>
<evidence type="ECO:0000256" key="12">
    <source>
        <dbReference type="ARBA" id="ARBA00022842"/>
    </source>
</evidence>
<sequence length="349" mass="39088">MKIALIYGGKSAEHDISILSAFSILQAIYYDYYQVQLIYITQSGDWLKGPLLAEAPAEEHQLHIDKNGQGKKITPCEIKEDGIIVFPVLHGPNGEDGTIQGLFEILEVPYVGAGVLASACGMDKIMAKQVFQQVSIPQLPYVPVTKMSWKLNPEEIYNQCEGSLIYPMFVKPANMGSSVGISKAADRDELIAAIKEAFRFDYRVVVEQGIDAREIEVAVLGNEEIRTTLAGEIVKDVAFYDYESKYIDNQVSLQIPAKVSEDVHKKAREYAEKAYAALDGCGLTRCDFFLTSNGELFLNEVNTMPGFTPYSMYPLLWKQMGLNYGDLLEELIQLAKLRFEEKQNVRVIK</sequence>
<evidence type="ECO:0000259" key="27">
    <source>
        <dbReference type="PROSITE" id="PS50975"/>
    </source>
</evidence>
<evidence type="ECO:0000256" key="20">
    <source>
        <dbReference type="ARBA" id="ARBA00076288"/>
    </source>
</evidence>
<feature type="binding site" evidence="24">
    <location>
        <begin position="177"/>
        <end position="178"/>
    </location>
    <ligand>
        <name>ATP</name>
        <dbReference type="ChEBI" id="CHEBI:30616"/>
    </ligand>
</feature>
<evidence type="ECO:0000256" key="2">
    <source>
        <dbReference type="ARBA" id="ARBA00003921"/>
    </source>
</evidence>
<evidence type="ECO:0000256" key="14">
    <source>
        <dbReference type="ARBA" id="ARBA00022984"/>
    </source>
</evidence>
<evidence type="ECO:0000256" key="1">
    <source>
        <dbReference type="ARBA" id="ARBA00001936"/>
    </source>
</evidence>
<feature type="binding site" evidence="25">
    <location>
        <position position="300"/>
    </location>
    <ligand>
        <name>Mg(2+)</name>
        <dbReference type="ChEBI" id="CHEBI:18420"/>
        <label>1</label>
    </ligand>
</feature>
<dbReference type="GO" id="GO:0009252">
    <property type="term" value="P:peptidoglycan biosynthetic process"/>
    <property type="evidence" value="ECO:0007669"/>
    <property type="project" value="UniProtKB-UniRule"/>
</dbReference>
<feature type="domain" description="ATP-grasp" evidence="27">
    <location>
        <begin position="128"/>
        <end position="333"/>
    </location>
</feature>
<dbReference type="InterPro" id="IPR016185">
    <property type="entry name" value="PreATP-grasp_dom_sf"/>
</dbReference>
<feature type="binding site" evidence="25">
    <location>
        <position position="287"/>
    </location>
    <ligand>
        <name>Mg(2+)</name>
        <dbReference type="ChEBI" id="CHEBI:18420"/>
        <label>1</label>
    </ligand>
</feature>
<evidence type="ECO:0000256" key="23">
    <source>
        <dbReference type="PIRSR" id="PIRSR039102-1"/>
    </source>
</evidence>
<evidence type="ECO:0000256" key="11">
    <source>
        <dbReference type="ARBA" id="ARBA00022840"/>
    </source>
</evidence>
<dbReference type="SUPFAM" id="SSF56059">
    <property type="entry name" value="Glutathione synthetase ATP-binding domain-like"/>
    <property type="match status" value="1"/>
</dbReference>
<dbReference type="Pfam" id="PF01820">
    <property type="entry name" value="Dala_Dala_lig_N"/>
    <property type="match status" value="1"/>
</dbReference>
<dbReference type="OrthoDB" id="9813261at2"/>
<dbReference type="PANTHER" id="PTHR23132:SF25">
    <property type="entry name" value="D-ALANINE--D-ALANINE LIGASE A"/>
    <property type="match status" value="1"/>
</dbReference>
<dbReference type="NCBIfam" id="NF002528">
    <property type="entry name" value="PRK01966.1-4"/>
    <property type="match status" value="1"/>
</dbReference>
<evidence type="ECO:0000256" key="16">
    <source>
        <dbReference type="ARBA" id="ARBA00023316"/>
    </source>
</evidence>
<feature type="active site" evidence="23">
    <location>
        <position position="311"/>
    </location>
</feature>
<evidence type="ECO:0000256" key="3">
    <source>
        <dbReference type="ARBA" id="ARBA00004496"/>
    </source>
</evidence>
<keyword evidence="13 22" id="KW-0133">Cell shape</keyword>
<feature type="binding site" evidence="25">
    <location>
        <position position="300"/>
    </location>
    <ligand>
        <name>Mg(2+)</name>
        <dbReference type="ChEBI" id="CHEBI:18420"/>
        <label>2</label>
    </ligand>
</feature>
<dbReference type="Pfam" id="PF07478">
    <property type="entry name" value="Dala_Dala_lig_C"/>
    <property type="match status" value="1"/>
</dbReference>
<keyword evidence="9 25" id="KW-0479">Metal-binding</keyword>
<keyword evidence="16 22" id="KW-0961">Cell wall biogenesis/degradation</keyword>
<comment type="cofactor">
    <cofactor evidence="1">
        <name>Mn(2+)</name>
        <dbReference type="ChEBI" id="CHEBI:29035"/>
    </cofactor>
</comment>
<dbReference type="FunFam" id="3.30.1490.20:FF:000007">
    <property type="entry name" value="D-alanine--D-alanine ligase"/>
    <property type="match status" value="1"/>
</dbReference>
<keyword evidence="8 22" id="KW-0436">Ligase</keyword>
<keyword evidence="14 22" id="KW-0573">Peptidoglycan synthesis</keyword>
<organism evidence="28 29">
    <name type="scientific">Vagococcus acidifermentans</name>
    <dbReference type="NCBI Taxonomy" id="564710"/>
    <lineage>
        <taxon>Bacteria</taxon>
        <taxon>Bacillati</taxon>
        <taxon>Bacillota</taxon>
        <taxon>Bacilli</taxon>
        <taxon>Lactobacillales</taxon>
        <taxon>Enterococcaceae</taxon>
        <taxon>Vagococcus</taxon>
    </lineage>
</organism>
<keyword evidence="11 26" id="KW-0067">ATP-binding</keyword>
<dbReference type="InterPro" id="IPR011095">
    <property type="entry name" value="Dala_Dala_lig_C"/>
</dbReference>
<evidence type="ECO:0000313" key="28">
    <source>
        <dbReference type="EMBL" id="RSU11814.1"/>
    </source>
</evidence>
<comment type="similarity">
    <text evidence="5 22">Belongs to the D-alanine--D-alanine ligase family.</text>
</comment>
<dbReference type="RefSeq" id="WP_126813723.1">
    <property type="nucleotide sequence ID" value="NZ_NGKC01000007.1"/>
</dbReference>
<comment type="pathway">
    <text evidence="4 22">Cell wall biogenesis; peptidoglycan biosynthesis.</text>
</comment>
<evidence type="ECO:0000256" key="9">
    <source>
        <dbReference type="ARBA" id="ARBA00022723"/>
    </source>
</evidence>
<dbReference type="NCBIfam" id="NF002526">
    <property type="entry name" value="PRK01966.1-2"/>
    <property type="match status" value="1"/>
</dbReference>
<comment type="pathway">
    <text evidence="18">Glycan biosynthesis.</text>
</comment>
<dbReference type="Proteomes" id="UP000286773">
    <property type="component" value="Unassembled WGS sequence"/>
</dbReference>
<dbReference type="Gene3D" id="3.40.50.20">
    <property type="match status" value="1"/>
</dbReference>
<keyword evidence="15 25" id="KW-0464">Manganese</keyword>
<dbReference type="InterPro" id="IPR000291">
    <property type="entry name" value="D-Ala_lig_Van_CS"/>
</dbReference>
<evidence type="ECO:0000256" key="21">
    <source>
        <dbReference type="ARBA" id="ARBA00077154"/>
    </source>
</evidence>
<dbReference type="InterPro" id="IPR011127">
    <property type="entry name" value="Dala_Dala_lig_N"/>
</dbReference>
<dbReference type="UniPathway" id="UPA00219"/>
<evidence type="ECO:0000256" key="8">
    <source>
        <dbReference type="ARBA" id="ARBA00022598"/>
    </source>
</evidence>
<reference evidence="28 29" key="1">
    <citation type="submission" date="2017-05" db="EMBL/GenBank/DDBJ databases">
        <title>Vagococcus spp. assemblies.</title>
        <authorList>
            <person name="Gulvik C.A."/>
        </authorList>
    </citation>
    <scope>NUCLEOTIDE SEQUENCE [LARGE SCALE GENOMIC DNA]</scope>
    <source>
        <strain evidence="28 29">LMG 24798</strain>
    </source>
</reference>
<dbReference type="InterPro" id="IPR005905">
    <property type="entry name" value="D_ala_D_ala"/>
</dbReference>
<dbReference type="PANTHER" id="PTHR23132">
    <property type="entry name" value="D-ALANINE--D-ALANINE LIGASE"/>
    <property type="match status" value="1"/>
</dbReference>
<feature type="binding site" evidence="24">
    <location>
        <begin position="169"/>
        <end position="171"/>
    </location>
    <ligand>
        <name>ATP</name>
        <dbReference type="ChEBI" id="CHEBI:30616"/>
    </ligand>
</feature>
<dbReference type="FunFam" id="3.30.470.20:FF:000008">
    <property type="entry name" value="D-alanine--D-alanine ligase"/>
    <property type="match status" value="1"/>
</dbReference>
<dbReference type="HAMAP" id="MF_00047">
    <property type="entry name" value="Dala_Dala_lig"/>
    <property type="match status" value="1"/>
</dbReference>
<comment type="subcellular location">
    <subcellularLocation>
        <location evidence="3 22">Cytoplasm</location>
    </subcellularLocation>
</comment>
<feature type="binding site" evidence="24">
    <location>
        <position position="124"/>
    </location>
    <ligand>
        <name>ATP</name>
        <dbReference type="ChEBI" id="CHEBI:30616"/>
    </ligand>
</feature>
<keyword evidence="29" id="KW-1185">Reference proteome</keyword>
<keyword evidence="10 24" id="KW-0547">Nucleotide-binding</keyword>
<feature type="binding site" evidence="24">
    <location>
        <begin position="299"/>
        <end position="300"/>
    </location>
    <ligand>
        <name>ATP</name>
        <dbReference type="ChEBI" id="CHEBI:30616"/>
    </ligand>
</feature>
<name>A0A430AUS8_9ENTE</name>
<accession>A0A430AUS8</accession>
<dbReference type="NCBIfam" id="TIGR01205">
    <property type="entry name" value="D_ala_D_alaTIGR"/>
    <property type="match status" value="1"/>
</dbReference>
<dbReference type="PROSITE" id="PS00844">
    <property type="entry name" value="DALA_DALA_LIGASE_2"/>
    <property type="match status" value="1"/>
</dbReference>
<dbReference type="InterPro" id="IPR013815">
    <property type="entry name" value="ATP_grasp_subdomain_1"/>
</dbReference>
<evidence type="ECO:0000256" key="4">
    <source>
        <dbReference type="ARBA" id="ARBA00004752"/>
    </source>
</evidence>
<evidence type="ECO:0000256" key="19">
    <source>
        <dbReference type="ARBA" id="ARBA00068427"/>
    </source>
</evidence>
<dbReference type="AlphaFoldDB" id="A0A430AUS8"/>
<dbReference type="InterPro" id="IPR011761">
    <property type="entry name" value="ATP-grasp"/>
</dbReference>
<dbReference type="SUPFAM" id="SSF52440">
    <property type="entry name" value="PreATP-grasp domain"/>
    <property type="match status" value="1"/>
</dbReference>
<dbReference type="GO" id="GO:0046872">
    <property type="term" value="F:metal ion binding"/>
    <property type="evidence" value="ECO:0007669"/>
    <property type="project" value="UniProtKB-KW"/>
</dbReference>
<comment type="catalytic activity">
    <reaction evidence="17 22">
        <text>2 D-alanine + ATP = D-alanyl-D-alanine + ADP + phosphate + H(+)</text>
        <dbReference type="Rhea" id="RHEA:11224"/>
        <dbReference type="ChEBI" id="CHEBI:15378"/>
        <dbReference type="ChEBI" id="CHEBI:30616"/>
        <dbReference type="ChEBI" id="CHEBI:43474"/>
        <dbReference type="ChEBI" id="CHEBI:57416"/>
        <dbReference type="ChEBI" id="CHEBI:57822"/>
        <dbReference type="ChEBI" id="CHEBI:456216"/>
        <dbReference type="EC" id="6.3.2.4"/>
    </reaction>
</comment>
<dbReference type="PROSITE" id="PS50975">
    <property type="entry name" value="ATP_GRASP"/>
    <property type="match status" value="1"/>
</dbReference>
<dbReference type="GO" id="GO:0008360">
    <property type="term" value="P:regulation of cell shape"/>
    <property type="evidence" value="ECO:0007669"/>
    <property type="project" value="UniProtKB-KW"/>
</dbReference>
<evidence type="ECO:0000256" key="10">
    <source>
        <dbReference type="ARBA" id="ARBA00022741"/>
    </source>
</evidence>
<evidence type="ECO:0000256" key="7">
    <source>
        <dbReference type="ARBA" id="ARBA00022490"/>
    </source>
</evidence>
<keyword evidence="12 25" id="KW-0460">Magnesium</keyword>
<evidence type="ECO:0000313" key="29">
    <source>
        <dbReference type="Proteomes" id="UP000286773"/>
    </source>
</evidence>
<dbReference type="GO" id="GO:0005524">
    <property type="term" value="F:ATP binding"/>
    <property type="evidence" value="ECO:0007669"/>
    <property type="project" value="UniProtKB-UniRule"/>
</dbReference>
<protein>
    <recommendedName>
        <fullName evidence="19 22">D-alanine--D-alanine ligase</fullName>
        <ecNumber evidence="6 22">6.3.2.4</ecNumber>
    </recommendedName>
    <alternativeName>
        <fullName evidence="21 22">D-Ala-D-Ala ligase</fullName>
    </alternativeName>
    <alternativeName>
        <fullName evidence="20 22">D-alanylalanine synthetase</fullName>
    </alternativeName>
</protein>
<evidence type="ECO:0000256" key="15">
    <source>
        <dbReference type="ARBA" id="ARBA00023211"/>
    </source>
</evidence>
<proteinExistence type="inferred from homology"/>
<keyword evidence="7 22" id="KW-0963">Cytoplasm</keyword>
<evidence type="ECO:0000256" key="5">
    <source>
        <dbReference type="ARBA" id="ARBA00010871"/>
    </source>
</evidence>
<evidence type="ECO:0000256" key="6">
    <source>
        <dbReference type="ARBA" id="ARBA00012216"/>
    </source>
</evidence>
<comment type="function">
    <text evidence="2 22">Cell wall formation.</text>
</comment>